<comment type="cofactor">
    <cofactor evidence="5">
        <name>Mg(2+)</name>
        <dbReference type="ChEBI" id="CHEBI:18420"/>
    </cofactor>
</comment>
<comment type="similarity">
    <text evidence="5">Belongs to the PINc/VapC protein family.</text>
</comment>
<dbReference type="GO" id="GO:0090729">
    <property type="term" value="F:toxin activity"/>
    <property type="evidence" value="ECO:0007669"/>
    <property type="project" value="UniProtKB-KW"/>
</dbReference>
<evidence type="ECO:0000256" key="5">
    <source>
        <dbReference type="HAMAP-Rule" id="MF_00265"/>
    </source>
</evidence>
<evidence type="ECO:0000256" key="2">
    <source>
        <dbReference type="ARBA" id="ARBA00022722"/>
    </source>
</evidence>
<keyword evidence="2 5" id="KW-0540">Nuclease</keyword>
<dbReference type="Gene3D" id="3.40.50.1010">
    <property type="entry name" value="5'-nuclease"/>
    <property type="match status" value="1"/>
</dbReference>
<evidence type="ECO:0000259" key="6">
    <source>
        <dbReference type="Pfam" id="PF01850"/>
    </source>
</evidence>
<dbReference type="EMBL" id="VOQQ01000001">
    <property type="protein sequence ID" value="TXC62495.1"/>
    <property type="molecule type" value="Genomic_DNA"/>
</dbReference>
<dbReference type="OrthoDB" id="32625at2"/>
<organism evidence="7 8">
    <name type="scientific">Allosphingosinicella ginsenosidimutans</name>
    <dbReference type="NCBI Taxonomy" id="1176539"/>
    <lineage>
        <taxon>Bacteria</taxon>
        <taxon>Pseudomonadati</taxon>
        <taxon>Pseudomonadota</taxon>
        <taxon>Alphaproteobacteria</taxon>
        <taxon>Sphingomonadales</taxon>
        <taxon>Sphingomonadaceae</taxon>
        <taxon>Allosphingosinicella</taxon>
    </lineage>
</organism>
<keyword evidence="3 5" id="KW-0479">Metal-binding</keyword>
<dbReference type="InterPro" id="IPR022907">
    <property type="entry name" value="VapC_family"/>
</dbReference>
<reference evidence="7 8" key="1">
    <citation type="journal article" date="2015" name="J. Microbiol.">
        <title>Sphingosinicella ginsenosidimutans sp. nov., with ginsenoside converting activity.</title>
        <authorList>
            <person name="Kim J.K."/>
            <person name="Kang M.S."/>
            <person name="Park S.C."/>
            <person name="Kim K.M."/>
            <person name="Choi K."/>
            <person name="Yoon M.H."/>
            <person name="Im W.T."/>
        </authorList>
    </citation>
    <scope>NUCLEOTIDE SEQUENCE [LARGE SCALE GENOMIC DNA]</scope>
    <source>
        <strain evidence="7 8">BS-11</strain>
    </source>
</reference>
<dbReference type="RefSeq" id="WP_147041883.1">
    <property type="nucleotide sequence ID" value="NZ_BAABIR010000001.1"/>
</dbReference>
<keyword evidence="5" id="KW-0460">Magnesium</keyword>
<dbReference type="GO" id="GO:0004540">
    <property type="term" value="F:RNA nuclease activity"/>
    <property type="evidence" value="ECO:0007669"/>
    <property type="project" value="InterPro"/>
</dbReference>
<evidence type="ECO:0000256" key="1">
    <source>
        <dbReference type="ARBA" id="ARBA00022649"/>
    </source>
</evidence>
<dbReference type="Proteomes" id="UP000321249">
    <property type="component" value="Unassembled WGS sequence"/>
</dbReference>
<feature type="binding site" evidence="5">
    <location>
        <position position="97"/>
    </location>
    <ligand>
        <name>Mg(2+)</name>
        <dbReference type="ChEBI" id="CHEBI:18420"/>
    </ligand>
</feature>
<evidence type="ECO:0000256" key="4">
    <source>
        <dbReference type="ARBA" id="ARBA00022801"/>
    </source>
</evidence>
<gene>
    <name evidence="5" type="primary">vapC</name>
    <name evidence="7" type="ORF">FRZ32_01770</name>
</gene>
<dbReference type="AlphaFoldDB" id="A0A5C6TRC6"/>
<proteinExistence type="inferred from homology"/>
<dbReference type="InterPro" id="IPR029060">
    <property type="entry name" value="PIN-like_dom_sf"/>
</dbReference>
<keyword evidence="5" id="KW-0800">Toxin</keyword>
<comment type="caution">
    <text evidence="7">The sequence shown here is derived from an EMBL/GenBank/DDBJ whole genome shotgun (WGS) entry which is preliminary data.</text>
</comment>
<dbReference type="Pfam" id="PF01850">
    <property type="entry name" value="PIN"/>
    <property type="match status" value="1"/>
</dbReference>
<name>A0A5C6TRC6_9SPHN</name>
<dbReference type="CDD" id="cd09871">
    <property type="entry name" value="PIN_MtVapC28-VapC30-like"/>
    <property type="match status" value="1"/>
</dbReference>
<accession>A0A5C6TRC6</accession>
<dbReference type="GO" id="GO:0000287">
    <property type="term" value="F:magnesium ion binding"/>
    <property type="evidence" value="ECO:0007669"/>
    <property type="project" value="UniProtKB-UniRule"/>
</dbReference>
<sequence>MIVADTSALLTILFDEPGAARCRRALEIEPDIHMSAGTLAEALIILAHRGGSELLLALVEELGFTVDPVNAAFAERVGQAHGRWGKGAHAAQLNFGDCFAYVLAKELDCPLLFVGEDFARTDVESALS</sequence>
<dbReference type="EC" id="3.1.-.-" evidence="5"/>
<comment type="function">
    <text evidence="5">Toxic component of a toxin-antitoxin (TA) system. An RNase.</text>
</comment>
<evidence type="ECO:0000256" key="3">
    <source>
        <dbReference type="ARBA" id="ARBA00022723"/>
    </source>
</evidence>
<evidence type="ECO:0000313" key="7">
    <source>
        <dbReference type="EMBL" id="TXC62495.1"/>
    </source>
</evidence>
<feature type="binding site" evidence="5">
    <location>
        <position position="5"/>
    </location>
    <ligand>
        <name>Mg(2+)</name>
        <dbReference type="ChEBI" id="CHEBI:18420"/>
    </ligand>
</feature>
<dbReference type="HAMAP" id="MF_00265">
    <property type="entry name" value="VapC_Nob1"/>
    <property type="match status" value="1"/>
</dbReference>
<dbReference type="GO" id="GO:0016787">
    <property type="term" value="F:hydrolase activity"/>
    <property type="evidence" value="ECO:0007669"/>
    <property type="project" value="UniProtKB-KW"/>
</dbReference>
<protein>
    <recommendedName>
        <fullName evidence="5">Ribonuclease VapC</fullName>
        <shortName evidence="5">RNase VapC</shortName>
        <ecNumber evidence="5">3.1.-.-</ecNumber>
    </recommendedName>
    <alternativeName>
        <fullName evidence="5">Toxin VapC</fullName>
    </alternativeName>
</protein>
<keyword evidence="4 5" id="KW-0378">Hydrolase</keyword>
<feature type="domain" description="PIN" evidence="6">
    <location>
        <begin position="2"/>
        <end position="122"/>
    </location>
</feature>
<keyword evidence="1 5" id="KW-1277">Toxin-antitoxin system</keyword>
<keyword evidence="8" id="KW-1185">Reference proteome</keyword>
<dbReference type="SUPFAM" id="SSF88723">
    <property type="entry name" value="PIN domain-like"/>
    <property type="match status" value="1"/>
</dbReference>
<dbReference type="InterPro" id="IPR002716">
    <property type="entry name" value="PIN_dom"/>
</dbReference>
<evidence type="ECO:0000313" key="8">
    <source>
        <dbReference type="Proteomes" id="UP000321249"/>
    </source>
</evidence>